<dbReference type="VEuPathDB" id="VectorBase:MDOA002430"/>
<keyword evidence="6" id="KW-0479">Metal-binding</keyword>
<keyword evidence="10" id="KW-0408">Iron</keyword>
<dbReference type="eggNOG" id="KOG0158">
    <property type="taxonomic scope" value="Eukaryota"/>
</dbReference>
<evidence type="ECO:0000256" key="3">
    <source>
        <dbReference type="ARBA" id="ARBA00004406"/>
    </source>
</evidence>
<evidence type="ECO:0000256" key="8">
    <source>
        <dbReference type="ARBA" id="ARBA00022848"/>
    </source>
</evidence>
<dbReference type="PANTHER" id="PTHR24292:SF45">
    <property type="entry name" value="CYTOCHROME P450 6G1-RELATED"/>
    <property type="match status" value="1"/>
</dbReference>
<evidence type="ECO:0000256" key="4">
    <source>
        <dbReference type="ARBA" id="ARBA00010617"/>
    </source>
</evidence>
<dbReference type="GO" id="GO:0020037">
    <property type="term" value="F:heme binding"/>
    <property type="evidence" value="ECO:0007669"/>
    <property type="project" value="InterPro"/>
</dbReference>
<dbReference type="GO" id="GO:0005789">
    <property type="term" value="C:endoplasmic reticulum membrane"/>
    <property type="evidence" value="ECO:0007669"/>
    <property type="project" value="UniProtKB-SubCell"/>
</dbReference>
<organism evidence="13">
    <name type="scientific">Musca domestica</name>
    <name type="common">House fly</name>
    <dbReference type="NCBI Taxonomy" id="7370"/>
    <lineage>
        <taxon>Eukaryota</taxon>
        <taxon>Metazoa</taxon>
        <taxon>Ecdysozoa</taxon>
        <taxon>Arthropoda</taxon>
        <taxon>Hexapoda</taxon>
        <taxon>Insecta</taxon>
        <taxon>Pterygota</taxon>
        <taxon>Neoptera</taxon>
        <taxon>Endopterygota</taxon>
        <taxon>Diptera</taxon>
        <taxon>Brachycera</taxon>
        <taxon>Muscomorpha</taxon>
        <taxon>Muscoidea</taxon>
        <taxon>Muscidae</taxon>
        <taxon>Musca</taxon>
    </lineage>
</organism>
<comment type="similarity">
    <text evidence="4">Belongs to the cytochrome P450 family.</text>
</comment>
<dbReference type="AlphaFoldDB" id="A0A1I8M8W3"/>
<sequence>MGLFVYLLLIAVALFVAWCRSTYTYWKRYGIPYVKPLPLIGTLKDVFRMEKNVALHIADMYNYRGMEKEPVVGIYVLHQPALVIREPLLIKSVLIKEFYNFHDRYCRIDESVDRFGSLNLFFAKYEIWRDMRKKLAPTFTNGKLKLMFPLLTEIGDELEKYLLKKGDNFIAEIKAICGLFTTDAIASTGYGIQQSSKYTSS</sequence>
<keyword evidence="11" id="KW-0503">Monooxygenase</keyword>
<keyword evidence="9" id="KW-0560">Oxidoreductase</keyword>
<evidence type="ECO:0000256" key="11">
    <source>
        <dbReference type="ARBA" id="ARBA00023033"/>
    </source>
</evidence>
<keyword evidence="12" id="KW-0472">Membrane</keyword>
<evidence type="ECO:0000256" key="6">
    <source>
        <dbReference type="ARBA" id="ARBA00022723"/>
    </source>
</evidence>
<dbReference type="GO" id="GO:0046701">
    <property type="term" value="P:insecticide catabolic process"/>
    <property type="evidence" value="ECO:0007669"/>
    <property type="project" value="TreeGrafter"/>
</dbReference>
<evidence type="ECO:0000256" key="9">
    <source>
        <dbReference type="ARBA" id="ARBA00023002"/>
    </source>
</evidence>
<reference evidence="13" key="1">
    <citation type="submission" date="2020-05" db="UniProtKB">
        <authorList>
            <consortium name="EnsemblMetazoa"/>
        </authorList>
    </citation>
    <scope>IDENTIFICATION</scope>
    <source>
        <strain evidence="13">Aabys</strain>
    </source>
</reference>
<dbReference type="PANTHER" id="PTHR24292">
    <property type="entry name" value="CYTOCHROME P450"/>
    <property type="match status" value="1"/>
</dbReference>
<evidence type="ECO:0000256" key="12">
    <source>
        <dbReference type="ARBA" id="ARBA00023136"/>
    </source>
</evidence>
<dbReference type="GO" id="GO:0016705">
    <property type="term" value="F:oxidoreductase activity, acting on paired donors, with incorporation or reduction of molecular oxygen"/>
    <property type="evidence" value="ECO:0007669"/>
    <property type="project" value="InterPro"/>
</dbReference>
<keyword evidence="5" id="KW-0349">Heme</keyword>
<comment type="cofactor">
    <cofactor evidence="1">
        <name>heme</name>
        <dbReference type="ChEBI" id="CHEBI:30413"/>
    </cofactor>
</comment>
<dbReference type="InterPro" id="IPR001128">
    <property type="entry name" value="Cyt_P450"/>
</dbReference>
<keyword evidence="8" id="KW-0492">Microsome</keyword>
<dbReference type="GO" id="GO:0046680">
    <property type="term" value="P:response to DDT"/>
    <property type="evidence" value="ECO:0007669"/>
    <property type="project" value="TreeGrafter"/>
</dbReference>
<evidence type="ECO:0000256" key="2">
    <source>
        <dbReference type="ARBA" id="ARBA00004174"/>
    </source>
</evidence>
<evidence type="ECO:0000256" key="7">
    <source>
        <dbReference type="ARBA" id="ARBA00022824"/>
    </source>
</evidence>
<evidence type="ECO:0000313" key="13">
    <source>
        <dbReference type="EnsemblMetazoa" id="MDOA002430-PA"/>
    </source>
</evidence>
<dbReference type="EnsemblMetazoa" id="MDOA002430-RA">
    <property type="protein sequence ID" value="MDOA002430-PA"/>
    <property type="gene ID" value="MDOA002430"/>
</dbReference>
<dbReference type="InterPro" id="IPR050476">
    <property type="entry name" value="Insect_CytP450_Detox"/>
</dbReference>
<evidence type="ECO:0000256" key="10">
    <source>
        <dbReference type="ARBA" id="ARBA00023004"/>
    </source>
</evidence>
<dbReference type="Gene3D" id="1.10.630.10">
    <property type="entry name" value="Cytochrome P450"/>
    <property type="match status" value="1"/>
</dbReference>
<dbReference type="SUPFAM" id="SSF48264">
    <property type="entry name" value="Cytochrome P450"/>
    <property type="match status" value="1"/>
</dbReference>
<proteinExistence type="inferred from homology"/>
<dbReference type="VEuPathDB" id="VectorBase:MDOMA2_008817"/>
<dbReference type="Pfam" id="PF00067">
    <property type="entry name" value="p450"/>
    <property type="match status" value="1"/>
</dbReference>
<name>A0A1I8M8W3_MUSDO</name>
<keyword evidence="7" id="KW-0256">Endoplasmic reticulum</keyword>
<dbReference type="PRINTS" id="PR00464">
    <property type="entry name" value="EP450II"/>
</dbReference>
<dbReference type="InterPro" id="IPR002402">
    <property type="entry name" value="Cyt_P450_E_grp-II"/>
</dbReference>
<dbReference type="GO" id="GO:0004497">
    <property type="term" value="F:monooxygenase activity"/>
    <property type="evidence" value="ECO:0007669"/>
    <property type="project" value="UniProtKB-KW"/>
</dbReference>
<evidence type="ECO:0000256" key="1">
    <source>
        <dbReference type="ARBA" id="ARBA00001971"/>
    </source>
</evidence>
<evidence type="ECO:0000256" key="5">
    <source>
        <dbReference type="ARBA" id="ARBA00022617"/>
    </source>
</evidence>
<dbReference type="InterPro" id="IPR036396">
    <property type="entry name" value="Cyt_P450_sf"/>
</dbReference>
<dbReference type="GO" id="GO:0005506">
    <property type="term" value="F:iron ion binding"/>
    <property type="evidence" value="ECO:0007669"/>
    <property type="project" value="InterPro"/>
</dbReference>
<protein>
    <submittedName>
        <fullName evidence="13">Uncharacterized protein</fullName>
    </submittedName>
</protein>
<comment type="subcellular location">
    <subcellularLocation>
        <location evidence="3">Endoplasmic reticulum membrane</location>
        <topology evidence="3">Peripheral membrane protein</topology>
    </subcellularLocation>
    <subcellularLocation>
        <location evidence="2">Microsome membrane</location>
        <topology evidence="2">Peripheral membrane protein</topology>
    </subcellularLocation>
</comment>
<accession>A0A1I8M8W3</accession>